<dbReference type="PANTHER" id="PTHR30001:SF0">
    <property type="entry name" value="RIBONUCLEASE G"/>
    <property type="match status" value="1"/>
</dbReference>
<dbReference type="Gene3D" id="2.40.50.140">
    <property type="entry name" value="Nucleic acid-binding proteins"/>
    <property type="match status" value="1"/>
</dbReference>
<dbReference type="Pfam" id="PF10150">
    <property type="entry name" value="RNase_E_G"/>
    <property type="match status" value="1"/>
</dbReference>
<dbReference type="NCBIfam" id="TIGR00757">
    <property type="entry name" value="RNaseEG"/>
    <property type="match status" value="1"/>
</dbReference>
<evidence type="ECO:0000256" key="12">
    <source>
        <dbReference type="ARBA" id="ARBA00022759"/>
    </source>
</evidence>
<keyword evidence="7" id="KW-0820">tRNA-binding</keyword>
<dbReference type="CDD" id="cd04453">
    <property type="entry name" value="S1_RNase_E"/>
    <property type="match status" value="1"/>
</dbReference>
<evidence type="ECO:0000313" key="18">
    <source>
        <dbReference type="Proteomes" id="UP000002572"/>
    </source>
</evidence>
<keyword evidence="9" id="KW-0540">Nuclease</keyword>
<evidence type="ECO:0000256" key="10">
    <source>
        <dbReference type="ARBA" id="ARBA00022723"/>
    </source>
</evidence>
<evidence type="ECO:0000256" key="3">
    <source>
        <dbReference type="ARBA" id="ARBA00005663"/>
    </source>
</evidence>
<dbReference type="Proteomes" id="UP000002572">
    <property type="component" value="Chromosome"/>
</dbReference>
<keyword evidence="6" id="KW-0698">rRNA processing</keyword>
<dbReference type="FunCoup" id="E6W777">
    <property type="interactions" value="328"/>
</dbReference>
<organism evidence="17 18">
    <name type="scientific">Desulfurispirillum indicum (strain ATCC BAA-1389 / DSM 22839 / S5)</name>
    <dbReference type="NCBI Taxonomy" id="653733"/>
    <lineage>
        <taxon>Bacteria</taxon>
        <taxon>Pseudomonadati</taxon>
        <taxon>Chrysiogenota</taxon>
        <taxon>Chrysiogenia</taxon>
        <taxon>Chrysiogenales</taxon>
        <taxon>Chrysiogenaceae</taxon>
        <taxon>Desulfurispirillum</taxon>
    </lineage>
</organism>
<dbReference type="eggNOG" id="COG1530">
    <property type="taxonomic scope" value="Bacteria"/>
</dbReference>
<comment type="similarity">
    <text evidence="3">Belongs to the RNase E/G family. RNase G subfamily.</text>
</comment>
<dbReference type="InterPro" id="IPR012340">
    <property type="entry name" value="NA-bd_OB-fold"/>
</dbReference>
<dbReference type="HOGENOM" id="CLU_003468_5_3_0"/>
<evidence type="ECO:0000256" key="14">
    <source>
        <dbReference type="ARBA" id="ARBA00022842"/>
    </source>
</evidence>
<dbReference type="GO" id="GO:0000049">
    <property type="term" value="F:tRNA binding"/>
    <property type="evidence" value="ECO:0007669"/>
    <property type="project" value="UniProtKB-KW"/>
</dbReference>
<evidence type="ECO:0000256" key="4">
    <source>
        <dbReference type="ARBA" id="ARBA00017719"/>
    </source>
</evidence>
<proteinExistence type="inferred from homology"/>
<dbReference type="GO" id="GO:0008033">
    <property type="term" value="P:tRNA processing"/>
    <property type="evidence" value="ECO:0007669"/>
    <property type="project" value="UniProtKB-KW"/>
</dbReference>
<keyword evidence="8" id="KW-0819">tRNA processing</keyword>
<evidence type="ECO:0000256" key="1">
    <source>
        <dbReference type="ARBA" id="ARBA00001946"/>
    </source>
</evidence>
<dbReference type="GO" id="GO:0005737">
    <property type="term" value="C:cytoplasm"/>
    <property type="evidence" value="ECO:0007669"/>
    <property type="project" value="UniProtKB-SubCell"/>
</dbReference>
<dbReference type="STRING" id="653733.Selin_1511"/>
<evidence type="ECO:0000256" key="5">
    <source>
        <dbReference type="ARBA" id="ARBA00022490"/>
    </source>
</evidence>
<dbReference type="OrthoDB" id="9804278at2"/>
<evidence type="ECO:0000256" key="13">
    <source>
        <dbReference type="ARBA" id="ARBA00022801"/>
    </source>
</evidence>
<protein>
    <recommendedName>
        <fullName evidence="4">Ribonuclease G</fullName>
    </recommendedName>
</protein>
<keyword evidence="14" id="KW-0460">Magnesium</keyword>
<dbReference type="SUPFAM" id="SSF50249">
    <property type="entry name" value="Nucleic acid-binding proteins"/>
    <property type="match status" value="1"/>
</dbReference>
<dbReference type="PROSITE" id="PS50126">
    <property type="entry name" value="S1"/>
    <property type="match status" value="1"/>
</dbReference>
<dbReference type="InterPro" id="IPR048583">
    <property type="entry name" value="RNase_E_G_thioredoxin-like"/>
</dbReference>
<keyword evidence="10" id="KW-0479">Metal-binding</keyword>
<dbReference type="SMART" id="SM00316">
    <property type="entry name" value="S1"/>
    <property type="match status" value="1"/>
</dbReference>
<sequence>MSTTIFINHRSYESRVAYMENGELSEILIERKREGGIVGNIYKGVVSKVLPGMQAAFVDIGLEKAAFLYVADLGREQLGVDAALPDLEDGDANGEKARSAEYPPIDEILRLGDELIVQVSKEPISTKGARITSYITLPGRHLVLMPTIDHIGISRRIASEQERHRLRSILNDLKPAGMGLIARTVAENRQKEDFASDQSFLTNLWDVIMKKAGEVKAPALLYQDLDLILKTMRDLFTREVATLYIDDEAEYLRCREFASRLLPHLFDRIELYHGKEPLFDAFNIEVELNKLSNKKVWLKSGGYIVIDQAEALTAIDVNTGRYVGKKNLEDTILQTNLEAAREICYQLRLRNIGGIIIIDFIDMEEEENRLKLLQALEVNLKKDRAKTNVLPVSELGLVEMTRKRVRDSIGRVLYESCHYCEGRGFLKSPHTVCYDIFREIQRIAGIYKGKKLYIEAYADVADIMFSEEAEYVEKLEEDCCVKLVIKSNPHFHQEHYEIVPL</sequence>
<evidence type="ECO:0000256" key="15">
    <source>
        <dbReference type="ARBA" id="ARBA00022884"/>
    </source>
</evidence>
<keyword evidence="15" id="KW-0694">RNA-binding</keyword>
<evidence type="ECO:0000256" key="8">
    <source>
        <dbReference type="ARBA" id="ARBA00022694"/>
    </source>
</evidence>
<dbReference type="AlphaFoldDB" id="E6W777"/>
<dbReference type="RefSeq" id="WP_013506125.1">
    <property type="nucleotide sequence ID" value="NC_014836.1"/>
</dbReference>
<dbReference type="EMBL" id="CP002432">
    <property type="protein sequence ID" value="ADU66244.1"/>
    <property type="molecule type" value="Genomic_DNA"/>
</dbReference>
<dbReference type="GO" id="GO:0016787">
    <property type="term" value="F:hydrolase activity"/>
    <property type="evidence" value="ECO:0007669"/>
    <property type="project" value="UniProtKB-KW"/>
</dbReference>
<comment type="cofactor">
    <cofactor evidence="1">
        <name>Mg(2+)</name>
        <dbReference type="ChEBI" id="CHEBI:18420"/>
    </cofactor>
</comment>
<evidence type="ECO:0000256" key="11">
    <source>
        <dbReference type="ARBA" id="ARBA00022730"/>
    </source>
</evidence>
<dbReference type="InParanoid" id="E6W777"/>
<dbReference type="Pfam" id="PF20833">
    <property type="entry name" value="RNase_E_G_Thio"/>
    <property type="match status" value="1"/>
</dbReference>
<dbReference type="GO" id="GO:0006364">
    <property type="term" value="P:rRNA processing"/>
    <property type="evidence" value="ECO:0007669"/>
    <property type="project" value="UniProtKB-KW"/>
</dbReference>
<keyword evidence="11" id="KW-0699">rRNA-binding</keyword>
<keyword evidence="5" id="KW-0963">Cytoplasm</keyword>
<keyword evidence="18" id="KW-1185">Reference proteome</keyword>
<gene>
    <name evidence="17" type="ordered locus">Selin_1511</name>
</gene>
<feature type="domain" description="S1 motif" evidence="16">
    <location>
        <begin position="39"/>
        <end position="140"/>
    </location>
</feature>
<dbReference type="GO" id="GO:0046872">
    <property type="term" value="F:metal ion binding"/>
    <property type="evidence" value="ECO:0007669"/>
    <property type="project" value="UniProtKB-KW"/>
</dbReference>
<keyword evidence="12" id="KW-0255">Endonuclease</keyword>
<dbReference type="GO" id="GO:0019843">
    <property type="term" value="F:rRNA binding"/>
    <property type="evidence" value="ECO:0007669"/>
    <property type="project" value="UniProtKB-KW"/>
</dbReference>
<accession>E6W777</accession>
<dbReference type="GO" id="GO:0004519">
    <property type="term" value="F:endonuclease activity"/>
    <property type="evidence" value="ECO:0007669"/>
    <property type="project" value="UniProtKB-KW"/>
</dbReference>
<comment type="subcellular location">
    <subcellularLocation>
        <location evidence="2">Cytoplasm</location>
    </subcellularLocation>
</comment>
<evidence type="ECO:0000256" key="9">
    <source>
        <dbReference type="ARBA" id="ARBA00022722"/>
    </source>
</evidence>
<dbReference type="InterPro" id="IPR004659">
    <property type="entry name" value="RNase_E/G"/>
</dbReference>
<evidence type="ECO:0000259" key="16">
    <source>
        <dbReference type="PROSITE" id="PS50126"/>
    </source>
</evidence>
<dbReference type="KEGG" id="din:Selin_1511"/>
<dbReference type="Gene3D" id="3.40.1260.20">
    <property type="entry name" value="Ribonuclease E, catalytic domain"/>
    <property type="match status" value="1"/>
</dbReference>
<name>E6W777_DESIS</name>
<keyword evidence="13" id="KW-0378">Hydrolase</keyword>
<dbReference type="InterPro" id="IPR019307">
    <property type="entry name" value="RNA-bd_AU-1/RNase_E/G"/>
</dbReference>
<evidence type="ECO:0000256" key="7">
    <source>
        <dbReference type="ARBA" id="ARBA00022555"/>
    </source>
</evidence>
<evidence type="ECO:0000256" key="6">
    <source>
        <dbReference type="ARBA" id="ARBA00022552"/>
    </source>
</evidence>
<evidence type="ECO:0000313" key="17">
    <source>
        <dbReference type="EMBL" id="ADU66244.1"/>
    </source>
</evidence>
<reference evidence="17 18" key="1">
    <citation type="submission" date="2010-12" db="EMBL/GenBank/DDBJ databases">
        <title>Complete sequence of Desulfurispirillum indicum S5.</title>
        <authorList>
            <consortium name="US DOE Joint Genome Institute"/>
            <person name="Lucas S."/>
            <person name="Copeland A."/>
            <person name="Lapidus A."/>
            <person name="Cheng J.-F."/>
            <person name="Goodwin L."/>
            <person name="Pitluck S."/>
            <person name="Chertkov O."/>
            <person name="Held B."/>
            <person name="Detter J.C."/>
            <person name="Han C."/>
            <person name="Tapia R."/>
            <person name="Land M."/>
            <person name="Hauser L."/>
            <person name="Kyrpides N."/>
            <person name="Ivanova N."/>
            <person name="Mikhailova N."/>
            <person name="Haggblom M."/>
            <person name="Rauschenbach I."/>
            <person name="Bini E."/>
            <person name="Woyke T."/>
        </authorList>
    </citation>
    <scope>NUCLEOTIDE SEQUENCE [LARGE SCALE GENOMIC DNA]</scope>
    <source>
        <strain evidence="18">ATCC BAA-1389 / DSM 22839 / S5</strain>
    </source>
</reference>
<dbReference type="PANTHER" id="PTHR30001">
    <property type="entry name" value="RIBONUCLEASE"/>
    <property type="match status" value="1"/>
</dbReference>
<dbReference type="InterPro" id="IPR003029">
    <property type="entry name" value="S1_domain"/>
</dbReference>
<dbReference type="GO" id="GO:0004540">
    <property type="term" value="F:RNA nuclease activity"/>
    <property type="evidence" value="ECO:0007669"/>
    <property type="project" value="InterPro"/>
</dbReference>
<evidence type="ECO:0000256" key="2">
    <source>
        <dbReference type="ARBA" id="ARBA00004496"/>
    </source>
</evidence>